<dbReference type="CDD" id="cd05009">
    <property type="entry name" value="SIS_GlmS_GlmD_2"/>
    <property type="match status" value="1"/>
</dbReference>
<comment type="caution">
    <text evidence="3">The sequence shown here is derived from an EMBL/GenBank/DDBJ whole genome shotgun (WGS) entry which is preliminary data.</text>
</comment>
<protein>
    <recommendedName>
        <fullName evidence="1">Fructosamine deglycase</fullName>
        <ecNumber evidence="1">3.5.-.-</ecNumber>
    </recommendedName>
</protein>
<dbReference type="InterPro" id="IPR035490">
    <property type="entry name" value="GlmS/FrlB_SIS"/>
</dbReference>
<evidence type="ECO:0000313" key="4">
    <source>
        <dbReference type="Proteomes" id="UP001527099"/>
    </source>
</evidence>
<dbReference type="Proteomes" id="UP001527099">
    <property type="component" value="Unassembled WGS sequence"/>
</dbReference>
<comment type="function">
    <text evidence="1">Catalyzes the conversion of a range of fructosamine 6-phosphates to glucose 6-phosphate and a free amino acid.</text>
</comment>
<dbReference type="PANTHER" id="PTHR10937:SF14">
    <property type="entry name" value="FRUCTOSELYSINE 6-PHOSPHATE DEGLYCASE"/>
    <property type="match status" value="1"/>
</dbReference>
<keyword evidence="1" id="KW-0378">Hydrolase</keyword>
<dbReference type="Pfam" id="PF01380">
    <property type="entry name" value="SIS"/>
    <property type="match status" value="2"/>
</dbReference>
<name>A0ABT4GAN0_9BACL</name>
<dbReference type="CDD" id="cd05710">
    <property type="entry name" value="SIS_1"/>
    <property type="match status" value="1"/>
</dbReference>
<dbReference type="EC" id="3.5.-.-" evidence="1"/>
<dbReference type="Gene3D" id="3.40.50.12570">
    <property type="match status" value="1"/>
</dbReference>
<feature type="domain" description="SIS" evidence="2">
    <location>
        <begin position="10"/>
        <end position="152"/>
    </location>
</feature>
<accession>A0ABT4GAN0</accession>
<dbReference type="SUPFAM" id="SSF53697">
    <property type="entry name" value="SIS domain"/>
    <property type="match status" value="1"/>
</dbReference>
<dbReference type="Gene3D" id="1.10.10.2240">
    <property type="match status" value="1"/>
</dbReference>
<comment type="subunit">
    <text evidence="1">Homooctamer.</text>
</comment>
<dbReference type="PIRSF" id="PIRSF009290">
    <property type="entry name" value="FrlB"/>
    <property type="match status" value="1"/>
</dbReference>
<organism evidence="3 4">
    <name type="scientific">Paenibacillus alginolyticus</name>
    <dbReference type="NCBI Taxonomy" id="59839"/>
    <lineage>
        <taxon>Bacteria</taxon>
        <taxon>Bacillati</taxon>
        <taxon>Bacillota</taxon>
        <taxon>Bacilli</taxon>
        <taxon>Bacillales</taxon>
        <taxon>Paenibacillaceae</taxon>
        <taxon>Paenibacillus</taxon>
    </lineage>
</organism>
<dbReference type="InterPro" id="IPR001347">
    <property type="entry name" value="SIS_dom"/>
</dbReference>
<reference evidence="3 4" key="1">
    <citation type="submission" date="2022-05" db="EMBL/GenBank/DDBJ databases">
        <title>Genome Sequencing of Bee-Associated Microbes.</title>
        <authorList>
            <person name="Dunlap C."/>
        </authorList>
    </citation>
    <scope>NUCLEOTIDE SEQUENCE [LARGE SCALE GENOMIC DNA]</scope>
    <source>
        <strain evidence="3 4">NRRL B-14421</strain>
    </source>
</reference>
<proteinExistence type="predicted"/>
<evidence type="ECO:0000259" key="2">
    <source>
        <dbReference type="PROSITE" id="PS51464"/>
    </source>
</evidence>
<evidence type="ECO:0000313" key="3">
    <source>
        <dbReference type="EMBL" id="MCY9693240.1"/>
    </source>
</evidence>
<keyword evidence="1" id="KW-0119">Carbohydrate metabolism</keyword>
<dbReference type="Gene3D" id="3.40.50.10490">
    <property type="entry name" value="Glucose-6-phosphate isomerase like protein, domain 1"/>
    <property type="match status" value="1"/>
</dbReference>
<evidence type="ECO:0000256" key="1">
    <source>
        <dbReference type="PIRNR" id="PIRNR009290"/>
    </source>
</evidence>
<gene>
    <name evidence="3" type="ORF">M5X19_10120</name>
</gene>
<dbReference type="EMBL" id="JAMDMX010000028">
    <property type="protein sequence ID" value="MCY9693240.1"/>
    <property type="molecule type" value="Genomic_DNA"/>
</dbReference>
<keyword evidence="4" id="KW-1185">Reference proteome</keyword>
<dbReference type="PANTHER" id="PTHR10937">
    <property type="entry name" value="GLUCOSAMINE--FRUCTOSE-6-PHOSPHATE AMINOTRANSFERASE, ISOMERIZING"/>
    <property type="match status" value="1"/>
</dbReference>
<dbReference type="InterPro" id="IPR046348">
    <property type="entry name" value="SIS_dom_sf"/>
</dbReference>
<dbReference type="InterPro" id="IPR035488">
    <property type="entry name" value="FrlB_SIS"/>
</dbReference>
<dbReference type="PROSITE" id="PS51464">
    <property type="entry name" value="SIS"/>
    <property type="match status" value="1"/>
</dbReference>
<dbReference type="InterPro" id="IPR024713">
    <property type="entry name" value="Fructosamine_deglycase_FrlB"/>
</dbReference>
<sequence>MKADAQLEKIFEAFKQRTITRVFYVACGGSSALMYPSKYFLDRESSQITSEIFSSNEFIHRNPQSLNENSLVILCSHKGKTPETTEAAKFAKSKGALVVSLMYVEHAPLADESDFIVNYSWISAGNMEPMPEIMNYAILYKLAFGLLYVKEENKKYEKLVTSLNSLSTVFEKVMAQNEDVINAYAEQYKDEKIMYTMASGANYGMAYSFAICILMEMQWMHSHAIHAGEFFHGPFEILDKDVPFILLMGLDETRPLEERALTFLKQYGNKLVVVDAQNFDLTGIDDEVKGYLAPLVNNVVLRMFALALSKARNHPLETRRYMFKVPY</sequence>